<name>A0A6I4NT35_9FLAO</name>
<reference evidence="2 3" key="1">
    <citation type="submission" date="2019-12" db="EMBL/GenBank/DDBJ databases">
        <authorList>
            <person name="Kim Y.S."/>
        </authorList>
    </citation>
    <scope>NUCLEOTIDE SEQUENCE [LARGE SCALE GENOMIC DNA]</scope>
    <source>
        <strain evidence="2 3">GA093</strain>
    </source>
</reference>
<feature type="signal peptide" evidence="1">
    <location>
        <begin position="1"/>
        <end position="18"/>
    </location>
</feature>
<protein>
    <submittedName>
        <fullName evidence="2">Uncharacterized protein</fullName>
    </submittedName>
</protein>
<organism evidence="2 3">
    <name type="scientific">Flavobacterium hydrocarbonoxydans</name>
    <dbReference type="NCBI Taxonomy" id="2683249"/>
    <lineage>
        <taxon>Bacteria</taxon>
        <taxon>Pseudomonadati</taxon>
        <taxon>Bacteroidota</taxon>
        <taxon>Flavobacteriia</taxon>
        <taxon>Flavobacteriales</taxon>
        <taxon>Flavobacteriaceae</taxon>
        <taxon>Flavobacterium</taxon>
    </lineage>
</organism>
<proteinExistence type="predicted"/>
<evidence type="ECO:0000313" key="3">
    <source>
        <dbReference type="Proteomes" id="UP000471501"/>
    </source>
</evidence>
<sequence>MKSTLLFFTILLSVNSFSQNTEKLTKPIVEEGKKLYKSEMASWYGTDLFIANYTQKENIGGYFSYSDDEKATCVFFSRDTSPKVIGTIKFDFTFDTKTANTNLEERDFTANEKELYVLRKESQNLIATDTFFKHYENSSLNLIPLISNGVKKVYVLCGPKEHGVVLFGNDYEIIFDKQNKVKSKKQLHKNIIPIYYKPEDKDAESIHSHLPETGDFITATDICTLMLYEKFAQWKNHLVVSKKYTSIWNCTTDELFVMKTEALEKIAKHQNEKN</sequence>
<keyword evidence="1" id="KW-0732">Signal</keyword>
<evidence type="ECO:0000313" key="2">
    <source>
        <dbReference type="EMBL" id="MWB96212.1"/>
    </source>
</evidence>
<gene>
    <name evidence="2" type="ORF">GON26_17760</name>
</gene>
<dbReference type="EMBL" id="WSTB01000011">
    <property type="protein sequence ID" value="MWB96212.1"/>
    <property type="molecule type" value="Genomic_DNA"/>
</dbReference>
<keyword evidence="3" id="KW-1185">Reference proteome</keyword>
<feature type="chain" id="PRO_5026117524" evidence="1">
    <location>
        <begin position="19"/>
        <end position="274"/>
    </location>
</feature>
<dbReference type="AlphaFoldDB" id="A0A6I4NT35"/>
<accession>A0A6I4NT35</accession>
<dbReference type="Proteomes" id="UP000471501">
    <property type="component" value="Unassembled WGS sequence"/>
</dbReference>
<comment type="caution">
    <text evidence="2">The sequence shown here is derived from an EMBL/GenBank/DDBJ whole genome shotgun (WGS) entry which is preliminary data.</text>
</comment>
<dbReference type="RefSeq" id="WP_160376112.1">
    <property type="nucleotide sequence ID" value="NZ_WSTB01000011.1"/>
</dbReference>
<evidence type="ECO:0000256" key="1">
    <source>
        <dbReference type="SAM" id="SignalP"/>
    </source>
</evidence>